<comment type="caution">
    <text evidence="1">The sequence shown here is derived from an EMBL/GenBank/DDBJ whole genome shotgun (WGS) entry which is preliminary data.</text>
</comment>
<accession>A0ABQ8KWC6</accession>
<dbReference type="EMBL" id="JADCUA010000001">
    <property type="protein sequence ID" value="KAH9843619.1"/>
    <property type="molecule type" value="Genomic_DNA"/>
</dbReference>
<organism evidence="1 2">
    <name type="scientific">Rhodofomes roseus</name>
    <dbReference type="NCBI Taxonomy" id="34475"/>
    <lineage>
        <taxon>Eukaryota</taxon>
        <taxon>Fungi</taxon>
        <taxon>Dikarya</taxon>
        <taxon>Basidiomycota</taxon>
        <taxon>Agaricomycotina</taxon>
        <taxon>Agaricomycetes</taxon>
        <taxon>Polyporales</taxon>
        <taxon>Rhodofomes</taxon>
    </lineage>
</organism>
<evidence type="ECO:0000313" key="1">
    <source>
        <dbReference type="EMBL" id="KAH9843619.1"/>
    </source>
</evidence>
<protein>
    <submittedName>
        <fullName evidence="1">Uncharacterized protein</fullName>
    </submittedName>
</protein>
<gene>
    <name evidence="1" type="ORF">C8Q71DRAFT_7293</name>
</gene>
<evidence type="ECO:0000313" key="2">
    <source>
        <dbReference type="Proteomes" id="UP000814176"/>
    </source>
</evidence>
<sequence length="271" mass="29072">MPDAEEGVVYSRKVWDWPVRPSPLGPGPVSSEAHQRPQKETPIMRIPSDAFPVGPAFLPRARPPIHPRDAPSRVVRLSAHGRVLAARAHRSHHASGHSGLLGDGDVWVALFFLCGYDGGSCGHTSPRCKSASIHADGGAFVIPRPGRSHYAMIQEIKPTKHERGESFDLARLITGPAPRCLAGCVRLGCSAGWWTAVGGASTVVLAHGELLPCARGPIRQACKSRSIVAGRPSGAAAASDWKEKELRPLAFRHSTAGRLVSNCILRINTIW</sequence>
<reference evidence="1 2" key="1">
    <citation type="journal article" date="2021" name="Environ. Microbiol.">
        <title>Gene family expansions and transcriptome signatures uncover fungal adaptations to wood decay.</title>
        <authorList>
            <person name="Hage H."/>
            <person name="Miyauchi S."/>
            <person name="Viragh M."/>
            <person name="Drula E."/>
            <person name="Min B."/>
            <person name="Chaduli D."/>
            <person name="Navarro D."/>
            <person name="Favel A."/>
            <person name="Norest M."/>
            <person name="Lesage-Meessen L."/>
            <person name="Balint B."/>
            <person name="Merenyi Z."/>
            <person name="de Eugenio L."/>
            <person name="Morin E."/>
            <person name="Martinez A.T."/>
            <person name="Baldrian P."/>
            <person name="Stursova M."/>
            <person name="Martinez M.J."/>
            <person name="Novotny C."/>
            <person name="Magnuson J.K."/>
            <person name="Spatafora J.W."/>
            <person name="Maurice S."/>
            <person name="Pangilinan J."/>
            <person name="Andreopoulos W."/>
            <person name="LaButti K."/>
            <person name="Hundley H."/>
            <person name="Na H."/>
            <person name="Kuo A."/>
            <person name="Barry K."/>
            <person name="Lipzen A."/>
            <person name="Henrissat B."/>
            <person name="Riley R."/>
            <person name="Ahrendt S."/>
            <person name="Nagy L.G."/>
            <person name="Grigoriev I.V."/>
            <person name="Martin F."/>
            <person name="Rosso M.N."/>
        </authorList>
    </citation>
    <scope>NUCLEOTIDE SEQUENCE [LARGE SCALE GENOMIC DNA]</scope>
    <source>
        <strain evidence="1 2">CIRM-BRFM 1785</strain>
    </source>
</reference>
<dbReference type="Proteomes" id="UP000814176">
    <property type="component" value="Unassembled WGS sequence"/>
</dbReference>
<keyword evidence="2" id="KW-1185">Reference proteome</keyword>
<dbReference type="RefSeq" id="XP_047784429.1">
    <property type="nucleotide sequence ID" value="XM_047922021.1"/>
</dbReference>
<proteinExistence type="predicted"/>
<name>A0ABQ8KWC6_9APHY</name>
<dbReference type="GeneID" id="72002753"/>